<reference evidence="2" key="1">
    <citation type="journal article" date="2020" name="Stud. Mycol.">
        <title>101 Dothideomycetes genomes: a test case for predicting lifestyles and emergence of pathogens.</title>
        <authorList>
            <person name="Haridas S."/>
            <person name="Albert R."/>
            <person name="Binder M."/>
            <person name="Bloem J."/>
            <person name="Labutti K."/>
            <person name="Salamov A."/>
            <person name="Andreopoulos B."/>
            <person name="Baker S."/>
            <person name="Barry K."/>
            <person name="Bills G."/>
            <person name="Bluhm B."/>
            <person name="Cannon C."/>
            <person name="Castanera R."/>
            <person name="Culley D."/>
            <person name="Daum C."/>
            <person name="Ezra D."/>
            <person name="Gonzalez J."/>
            <person name="Henrissat B."/>
            <person name="Kuo A."/>
            <person name="Liang C."/>
            <person name="Lipzen A."/>
            <person name="Lutzoni F."/>
            <person name="Magnuson J."/>
            <person name="Mondo S."/>
            <person name="Nolan M."/>
            <person name="Ohm R."/>
            <person name="Pangilinan J."/>
            <person name="Park H.-J."/>
            <person name="Ramirez L."/>
            <person name="Alfaro M."/>
            <person name="Sun H."/>
            <person name="Tritt A."/>
            <person name="Yoshinaga Y."/>
            <person name="Zwiers L.-H."/>
            <person name="Turgeon B."/>
            <person name="Goodwin S."/>
            <person name="Spatafora J."/>
            <person name="Crous P."/>
            <person name="Grigoriev I."/>
        </authorList>
    </citation>
    <scope>NUCLEOTIDE SEQUENCE</scope>
    <source>
        <strain evidence="2">CBS 113818</strain>
    </source>
</reference>
<dbReference type="PANTHER" id="PTHR38790:SF4">
    <property type="entry name" value="2EXR DOMAIN-CONTAINING PROTEIN"/>
    <property type="match status" value="1"/>
</dbReference>
<dbReference type="Pfam" id="PF24864">
    <property type="entry name" value="DUF7730"/>
    <property type="match status" value="1"/>
</dbReference>
<dbReference type="EMBL" id="MU006218">
    <property type="protein sequence ID" value="KAF2831380.1"/>
    <property type="molecule type" value="Genomic_DNA"/>
</dbReference>
<evidence type="ECO:0000259" key="1">
    <source>
        <dbReference type="Pfam" id="PF24864"/>
    </source>
</evidence>
<gene>
    <name evidence="2" type="ORF">CC86DRAFT_401910</name>
</gene>
<name>A0A6A7ADK1_9PLEO</name>
<proteinExistence type="predicted"/>
<sequence length="236" mass="27280">MAPIRKVKSKLEQPAIKQSKDRVIKRGLRGFHRFRSGELNVTPKGREIELVKANRESPLLRLPPELRRQIWELVLGGHVLSCNAISSSPRFSARTAPLTTSSKCVLDLLRTCRQIYSETTLIPYTHNTFHFPDVSNAHHRVWNLQAFQKRLITDIQFETNRITGLSHLDGPILRNEEFKLDYLPGLQRIRIVLRRGGFLRVARYRETCMRNVRDQLKRLLSGRDIAVTFEFLGMGA</sequence>
<dbReference type="PANTHER" id="PTHR38790">
    <property type="entry name" value="2EXR DOMAIN-CONTAINING PROTEIN-RELATED"/>
    <property type="match status" value="1"/>
</dbReference>
<protein>
    <recommendedName>
        <fullName evidence="1">DUF7730 domain-containing protein</fullName>
    </recommendedName>
</protein>
<accession>A0A6A7ADK1</accession>
<keyword evidence="3" id="KW-1185">Reference proteome</keyword>
<feature type="domain" description="DUF7730" evidence="1">
    <location>
        <begin position="101"/>
        <end position="139"/>
    </location>
</feature>
<organism evidence="2 3">
    <name type="scientific">Ophiobolus disseminans</name>
    <dbReference type="NCBI Taxonomy" id="1469910"/>
    <lineage>
        <taxon>Eukaryota</taxon>
        <taxon>Fungi</taxon>
        <taxon>Dikarya</taxon>
        <taxon>Ascomycota</taxon>
        <taxon>Pezizomycotina</taxon>
        <taxon>Dothideomycetes</taxon>
        <taxon>Pleosporomycetidae</taxon>
        <taxon>Pleosporales</taxon>
        <taxon>Pleosporineae</taxon>
        <taxon>Phaeosphaeriaceae</taxon>
        <taxon>Ophiobolus</taxon>
    </lineage>
</organism>
<evidence type="ECO:0000313" key="2">
    <source>
        <dbReference type="EMBL" id="KAF2831380.1"/>
    </source>
</evidence>
<dbReference type="Proteomes" id="UP000799424">
    <property type="component" value="Unassembled WGS sequence"/>
</dbReference>
<dbReference type="InterPro" id="IPR056632">
    <property type="entry name" value="DUF7730"/>
</dbReference>
<evidence type="ECO:0000313" key="3">
    <source>
        <dbReference type="Proteomes" id="UP000799424"/>
    </source>
</evidence>
<dbReference type="AlphaFoldDB" id="A0A6A7ADK1"/>
<dbReference type="OrthoDB" id="5413827at2759"/>